<dbReference type="InterPro" id="IPR003783">
    <property type="entry name" value="Regulatory_RecX"/>
</dbReference>
<accession>R4KBR3</accession>
<name>R4KBR3_CLOPA</name>
<dbReference type="InterPro" id="IPR053924">
    <property type="entry name" value="RecX_HTH_2nd"/>
</dbReference>
<dbReference type="InterPro" id="IPR036388">
    <property type="entry name" value="WH-like_DNA-bd_sf"/>
</dbReference>
<dbReference type="InterPro" id="IPR053925">
    <property type="entry name" value="RecX_HTH_3rd"/>
</dbReference>
<comment type="subcellular location">
    <subcellularLocation>
        <location evidence="1 5">Cytoplasm</location>
    </subcellularLocation>
</comment>
<dbReference type="InterPro" id="IPR053926">
    <property type="entry name" value="RecX_HTH_1st"/>
</dbReference>
<dbReference type="eggNOG" id="COG2137">
    <property type="taxonomic scope" value="Bacteria"/>
</dbReference>
<dbReference type="HOGENOM" id="CLU_066607_4_1_9"/>
<feature type="domain" description="RecX first three-helical" evidence="8">
    <location>
        <begin position="63"/>
        <end position="102"/>
    </location>
</feature>
<reference evidence="9 10" key="1">
    <citation type="submission" date="2012-01" db="EMBL/GenBank/DDBJ databases">
        <title>Complete sequence of chromosome of Clostridium pasteurianum BC1.</title>
        <authorList>
            <consortium name="US DOE Joint Genome Institute"/>
            <person name="Lucas S."/>
            <person name="Han J."/>
            <person name="Lapidus A."/>
            <person name="Cheng J.-F."/>
            <person name="Goodwin L."/>
            <person name="Pitluck S."/>
            <person name="Peters L."/>
            <person name="Mikhailova N."/>
            <person name="Teshima H."/>
            <person name="Detter J.C."/>
            <person name="Han C."/>
            <person name="Tapia R."/>
            <person name="Land M."/>
            <person name="Hauser L."/>
            <person name="Kyrpides N."/>
            <person name="Ivanova N."/>
            <person name="Pagani I."/>
            <person name="Dunn J."/>
            <person name="Taghavi S."/>
            <person name="Francis A."/>
            <person name="van der Lelie D."/>
            <person name="Woyke T."/>
        </authorList>
    </citation>
    <scope>NUCLEOTIDE SEQUENCE [LARGE SCALE GENOMIC DNA]</scope>
    <source>
        <strain evidence="9 10">BC1</strain>
    </source>
</reference>
<feature type="domain" description="RecX second three-helical" evidence="6">
    <location>
        <begin position="109"/>
        <end position="146"/>
    </location>
</feature>
<evidence type="ECO:0000256" key="5">
    <source>
        <dbReference type="HAMAP-Rule" id="MF_01114"/>
    </source>
</evidence>
<comment type="function">
    <text evidence="5">Modulates RecA activity.</text>
</comment>
<keyword evidence="10" id="KW-1185">Reference proteome</keyword>
<evidence type="ECO:0000259" key="8">
    <source>
        <dbReference type="Pfam" id="PF21982"/>
    </source>
</evidence>
<protein>
    <recommendedName>
        <fullName evidence="3 5">Regulatory protein RecX</fullName>
    </recommendedName>
</protein>
<evidence type="ECO:0000256" key="3">
    <source>
        <dbReference type="ARBA" id="ARBA00018111"/>
    </source>
</evidence>
<evidence type="ECO:0000256" key="1">
    <source>
        <dbReference type="ARBA" id="ARBA00004496"/>
    </source>
</evidence>
<feature type="domain" description="RecX third three-helical" evidence="7">
    <location>
        <begin position="225"/>
        <end position="272"/>
    </location>
</feature>
<evidence type="ECO:0000259" key="7">
    <source>
        <dbReference type="Pfam" id="PF21981"/>
    </source>
</evidence>
<evidence type="ECO:0000313" key="10">
    <source>
        <dbReference type="Proteomes" id="UP000013523"/>
    </source>
</evidence>
<gene>
    <name evidence="5" type="primary">recX</name>
    <name evidence="9" type="ORF">Clopa_3170</name>
</gene>
<dbReference type="AlphaFoldDB" id="R4KBR3"/>
<dbReference type="NCBIfam" id="NF001058">
    <property type="entry name" value="PRK00117.4-1"/>
    <property type="match status" value="1"/>
</dbReference>
<dbReference type="PANTHER" id="PTHR33602:SF1">
    <property type="entry name" value="REGULATORY PROTEIN RECX FAMILY PROTEIN"/>
    <property type="match status" value="1"/>
</dbReference>
<organism evidence="9 10">
    <name type="scientific">Clostridium pasteurianum BC1</name>
    <dbReference type="NCBI Taxonomy" id="86416"/>
    <lineage>
        <taxon>Bacteria</taxon>
        <taxon>Bacillati</taxon>
        <taxon>Bacillota</taxon>
        <taxon>Clostridia</taxon>
        <taxon>Eubacteriales</taxon>
        <taxon>Clostridiaceae</taxon>
        <taxon>Clostridium</taxon>
    </lineage>
</organism>
<dbReference type="GO" id="GO:0006282">
    <property type="term" value="P:regulation of DNA repair"/>
    <property type="evidence" value="ECO:0007669"/>
    <property type="project" value="UniProtKB-UniRule"/>
</dbReference>
<proteinExistence type="inferred from homology"/>
<comment type="similarity">
    <text evidence="2 5">Belongs to the RecX family.</text>
</comment>
<evidence type="ECO:0000313" key="9">
    <source>
        <dbReference type="EMBL" id="AGK97984.1"/>
    </source>
</evidence>
<dbReference type="GO" id="GO:0005737">
    <property type="term" value="C:cytoplasm"/>
    <property type="evidence" value="ECO:0007669"/>
    <property type="project" value="UniProtKB-SubCell"/>
</dbReference>
<keyword evidence="4 5" id="KW-0963">Cytoplasm</keyword>
<dbReference type="Pfam" id="PF02631">
    <property type="entry name" value="RecX_HTH2"/>
    <property type="match status" value="1"/>
</dbReference>
<evidence type="ECO:0000259" key="6">
    <source>
        <dbReference type="Pfam" id="PF02631"/>
    </source>
</evidence>
<dbReference type="EMBL" id="CP003261">
    <property type="protein sequence ID" value="AGK97984.1"/>
    <property type="molecule type" value="Genomic_DNA"/>
</dbReference>
<evidence type="ECO:0000256" key="4">
    <source>
        <dbReference type="ARBA" id="ARBA00022490"/>
    </source>
</evidence>
<dbReference type="Gene3D" id="1.10.10.10">
    <property type="entry name" value="Winged helix-like DNA-binding domain superfamily/Winged helix DNA-binding domain"/>
    <property type="match status" value="2"/>
</dbReference>
<dbReference type="Pfam" id="PF21982">
    <property type="entry name" value="RecX_HTH1"/>
    <property type="match status" value="1"/>
</dbReference>
<dbReference type="RefSeq" id="WP_015616272.1">
    <property type="nucleotide sequence ID" value="NC_021182.1"/>
</dbReference>
<dbReference type="STRING" id="86416.Clopa_3170"/>
<dbReference type="HAMAP" id="MF_01114">
    <property type="entry name" value="RecX"/>
    <property type="match status" value="1"/>
</dbReference>
<dbReference type="OrthoDB" id="5421057at2"/>
<dbReference type="PANTHER" id="PTHR33602">
    <property type="entry name" value="REGULATORY PROTEIN RECX FAMILY PROTEIN"/>
    <property type="match status" value="1"/>
</dbReference>
<sequence>MKDKITKIELQKKRKDRVNIYINNEYSLSCSAELVFLHSLKKDMDIDKDYLEKIIDEENYIKCKNDALKAIERSYKTEKEISTKLVQKEHSEKNINKAIEFLRQYKFVDDYRYVDLYLKEKMKKQGKKKIKYELLKKGIEENIINDKLGSISNESEVFNMDILARKKYSILIKSEDNSFKIYSKLFNYLSRLGYNNSMIKDVIKNIMDVITEKDNYRQSIKKTTEENYQELHSIAEKRYNIILKHESNSVKIYGKLWRFLTAKGYSSDDVKQELKKLINTDI</sequence>
<dbReference type="Proteomes" id="UP000013523">
    <property type="component" value="Chromosome"/>
</dbReference>
<dbReference type="Pfam" id="PF21981">
    <property type="entry name" value="RecX_HTH3"/>
    <property type="match status" value="1"/>
</dbReference>
<dbReference type="KEGG" id="cpas:Clopa_3170"/>
<dbReference type="PATRIC" id="fig|86416.3.peg.3158"/>
<evidence type="ECO:0000256" key="2">
    <source>
        <dbReference type="ARBA" id="ARBA00009695"/>
    </source>
</evidence>